<proteinExistence type="predicted"/>
<evidence type="ECO:0000313" key="5">
    <source>
        <dbReference type="EMBL" id="MBW0135293.1"/>
    </source>
</evidence>
<dbReference type="GO" id="GO:0008168">
    <property type="term" value="F:methyltransferase activity"/>
    <property type="evidence" value="ECO:0007669"/>
    <property type="project" value="UniProtKB-KW"/>
</dbReference>
<keyword evidence="2" id="KW-0808">Transferase</keyword>
<keyword evidence="3" id="KW-0949">S-adenosyl-L-methionine</keyword>
<name>A0ABS6USR7_9PSEU</name>
<dbReference type="PANTHER" id="PTHR45875">
    <property type="entry name" value="METHYLTRANSFERASE N6AMT1"/>
    <property type="match status" value="1"/>
</dbReference>
<dbReference type="PANTHER" id="PTHR45875:SF1">
    <property type="entry name" value="METHYLTRANSFERASE N6AMT1"/>
    <property type="match status" value="1"/>
</dbReference>
<dbReference type="InterPro" id="IPR002052">
    <property type="entry name" value="DNA_methylase_N6_adenine_CS"/>
</dbReference>
<dbReference type="PROSITE" id="PS00092">
    <property type="entry name" value="N6_MTASE"/>
    <property type="match status" value="1"/>
</dbReference>
<evidence type="ECO:0000256" key="3">
    <source>
        <dbReference type="ARBA" id="ARBA00022691"/>
    </source>
</evidence>
<dbReference type="Proteomes" id="UP000694287">
    <property type="component" value="Unassembled WGS sequence"/>
</dbReference>
<feature type="domain" description="Methyltransferase small" evidence="4">
    <location>
        <begin position="28"/>
        <end position="119"/>
    </location>
</feature>
<dbReference type="EMBL" id="JADQDK010000001">
    <property type="protein sequence ID" value="MBW0135293.1"/>
    <property type="molecule type" value="Genomic_DNA"/>
</dbReference>
<dbReference type="RefSeq" id="WP_218604138.1">
    <property type="nucleotide sequence ID" value="NZ_JADQDJ010000192.1"/>
</dbReference>
<dbReference type="NCBIfam" id="TIGR00537">
    <property type="entry name" value="hemK_rel_arch"/>
    <property type="match status" value="1"/>
</dbReference>
<dbReference type="InterPro" id="IPR004557">
    <property type="entry name" value="PrmC-related"/>
</dbReference>
<organism evidence="5 6">
    <name type="scientific">Pseudonocardia abyssalis</name>
    <dbReference type="NCBI Taxonomy" id="2792008"/>
    <lineage>
        <taxon>Bacteria</taxon>
        <taxon>Bacillati</taxon>
        <taxon>Actinomycetota</taxon>
        <taxon>Actinomycetes</taxon>
        <taxon>Pseudonocardiales</taxon>
        <taxon>Pseudonocardiaceae</taxon>
        <taxon>Pseudonocardia</taxon>
    </lineage>
</organism>
<protein>
    <submittedName>
        <fullName evidence="5">Methyltransferase</fullName>
    </submittedName>
</protein>
<accession>A0ABS6USR7</accession>
<keyword evidence="1 5" id="KW-0489">Methyltransferase</keyword>
<evidence type="ECO:0000256" key="2">
    <source>
        <dbReference type="ARBA" id="ARBA00022679"/>
    </source>
</evidence>
<evidence type="ECO:0000259" key="4">
    <source>
        <dbReference type="Pfam" id="PF05175"/>
    </source>
</evidence>
<dbReference type="Pfam" id="PF05175">
    <property type="entry name" value="MTS"/>
    <property type="match status" value="1"/>
</dbReference>
<evidence type="ECO:0000256" key="1">
    <source>
        <dbReference type="ARBA" id="ARBA00022603"/>
    </source>
</evidence>
<gene>
    <name evidence="5" type="ORF">I4I81_13650</name>
</gene>
<sequence>MTDQLPRVRLRPDVLLFRPPGVYRAQSDSAVLAEAIRRGGYALDRHVLDVGTGSGALALAAARGGAASVTAVDLSLRSVLATWVNCHLQGARVAVRRGDLFAPVAGRRFDLIVANPPYVPAETDVLPRHTRARCWDGGVDGRIVVDRICAGARARLTRGGVLLMVHSAVCGAEATIDRLTDAGMSASVVMRASTPYGPVMRARAAMLESRGLTAPGEDVEELVVVEGRRVD</sequence>
<reference evidence="5 6" key="1">
    <citation type="submission" date="2020-11" db="EMBL/GenBank/DDBJ databases">
        <title>Pseudonocardia abyssalis sp. nov. and Pseudonocardia oceani sp. nov., description and phylogenomic analysis of two novel actinomycetes isolated from the deep Southern Ocean.</title>
        <authorList>
            <person name="Parra J."/>
        </authorList>
    </citation>
    <scope>NUCLEOTIDE SEQUENCE [LARGE SCALE GENOMIC DNA]</scope>
    <source>
        <strain evidence="5 6">KRD-168</strain>
    </source>
</reference>
<keyword evidence="6" id="KW-1185">Reference proteome</keyword>
<dbReference type="CDD" id="cd02440">
    <property type="entry name" value="AdoMet_MTases"/>
    <property type="match status" value="1"/>
</dbReference>
<dbReference type="InterPro" id="IPR007848">
    <property type="entry name" value="Small_mtfrase_dom"/>
</dbReference>
<comment type="caution">
    <text evidence="5">The sequence shown here is derived from an EMBL/GenBank/DDBJ whole genome shotgun (WGS) entry which is preliminary data.</text>
</comment>
<evidence type="ECO:0000313" key="6">
    <source>
        <dbReference type="Proteomes" id="UP000694287"/>
    </source>
</evidence>
<dbReference type="GO" id="GO:0032259">
    <property type="term" value="P:methylation"/>
    <property type="evidence" value="ECO:0007669"/>
    <property type="project" value="UniProtKB-KW"/>
</dbReference>
<dbReference type="InterPro" id="IPR052190">
    <property type="entry name" value="Euk-Arch_PrmC-MTase"/>
</dbReference>